<dbReference type="FunFam" id="1.20.1250.20:FF:000018">
    <property type="entry name" value="MFS transporter permease"/>
    <property type="match status" value="1"/>
</dbReference>
<dbReference type="EMBL" id="CU928169">
    <property type="protein sequence ID" value="CAR23072.1"/>
    <property type="molecule type" value="Genomic_DNA"/>
</dbReference>
<dbReference type="HOGENOM" id="CLU_001265_0_1_1"/>
<reference evidence="8 10" key="1">
    <citation type="journal article" date="2009" name="Genome Res.">
        <title>Comparative genomics of protoploid Saccharomycetaceae.</title>
        <authorList>
            <consortium name="The Genolevures Consortium"/>
            <person name="Souciet J.-L."/>
            <person name="Dujon B."/>
            <person name="Gaillardin C."/>
            <person name="Johnston M."/>
            <person name="Baret P.V."/>
            <person name="Cliften P."/>
            <person name="Sherman D.J."/>
            <person name="Weissenbach J."/>
            <person name="Westhof E."/>
            <person name="Wincker P."/>
            <person name="Jubin C."/>
            <person name="Poulain J."/>
            <person name="Barbe V."/>
            <person name="Segurens B."/>
            <person name="Artiguenave F."/>
            <person name="Anthouard V."/>
            <person name="Vacherie B."/>
            <person name="Val M.-E."/>
            <person name="Fulton R.S."/>
            <person name="Minx P."/>
            <person name="Wilson R."/>
            <person name="Durrens P."/>
            <person name="Jean G."/>
            <person name="Marck C."/>
            <person name="Martin T."/>
            <person name="Nikolski M."/>
            <person name="Rolland T."/>
            <person name="Seret M.-L."/>
            <person name="Casaregola S."/>
            <person name="Despons L."/>
            <person name="Fairhead C."/>
            <person name="Fischer G."/>
            <person name="Lafontaine I."/>
            <person name="Leh V."/>
            <person name="Lemaire M."/>
            <person name="de Montigny J."/>
            <person name="Neuveglise C."/>
            <person name="Thierry A."/>
            <person name="Blanc-Lenfle I."/>
            <person name="Bleykasten C."/>
            <person name="Diffels J."/>
            <person name="Fritsch E."/>
            <person name="Frangeul L."/>
            <person name="Goeffon A."/>
            <person name="Jauniaux N."/>
            <person name="Kachouri-Lafond R."/>
            <person name="Payen C."/>
            <person name="Potier S."/>
            <person name="Pribylova L."/>
            <person name="Ozanne C."/>
            <person name="Richard G.-F."/>
            <person name="Sacerdot C."/>
            <person name="Straub M.-L."/>
            <person name="Talla E."/>
        </authorList>
    </citation>
    <scope>NUCLEOTIDE SEQUENCE [LARGE SCALE GENOMIC DNA]</scope>
    <source>
        <strain evidence="10">ATCC 56472 / CBS 6340 / NRRL Y-8284</strain>
        <strain evidence="8">CBS 6340</strain>
    </source>
</reference>
<dbReference type="InterPro" id="IPR020846">
    <property type="entry name" value="MFS_dom"/>
</dbReference>
<feature type="transmembrane region" description="Helical" evidence="6">
    <location>
        <begin position="190"/>
        <end position="213"/>
    </location>
</feature>
<dbReference type="KEGG" id="lth:KLTH0E00462g"/>
<dbReference type="PROSITE" id="PS50850">
    <property type="entry name" value="MFS"/>
    <property type="match status" value="1"/>
</dbReference>
<evidence type="ECO:0000256" key="4">
    <source>
        <dbReference type="ARBA" id="ARBA00022989"/>
    </source>
</evidence>
<evidence type="ECO:0000256" key="1">
    <source>
        <dbReference type="ARBA" id="ARBA00004141"/>
    </source>
</evidence>
<sequence>MAIGLVKTVQMETTHSVATKDPIKVSIHDDAELSEELAEHVIEEEYYIDPQDESALTRKLDTRLLPMLAFMYFLSALDRSNIGNAYTSGMKEDLRLTSHQYSNAVSVFYSTYLAAELPAVWLLKIAKPRYYMSILVFCWSVITLSSGFVKSYHSLLATRILLGTFEGGFFPAMTLLITMMYKPKEQAKRIAFFFGSSALSGAFGGLIATGLASVNNAGGLEGWRWLYIIEGLISVCASFWLFFGLPDNLDKMKFLNERELSLMQIREKQRIQYMGADPAFSWGQVWLAFKDFKTYFAFVIQFCQDIILYGFSTFLTAILKLGLGYSSREAQYMSVPVYILAAIVFMVSAYVSDRLQVRGPVFFCYNILGATGYIILLAVDNNAVKYFACYLITFSLYTGTGLNITWLTNNVAPHYKRATALGLNQTLGNLSGAIVGQVYTKSPYVFGNSFSLGCIVLSNILTAVQIAWLVKLNKDKAAILAGTKKDTKKERIGDEALDFKYCL</sequence>
<organism evidence="8 10">
    <name type="scientific">Lachancea thermotolerans (strain ATCC 56472 / CBS 6340 / NRRL Y-8284)</name>
    <name type="common">Yeast</name>
    <name type="synonym">Kluyveromyces thermotolerans</name>
    <dbReference type="NCBI Taxonomy" id="559295"/>
    <lineage>
        <taxon>Eukaryota</taxon>
        <taxon>Fungi</taxon>
        <taxon>Dikarya</taxon>
        <taxon>Ascomycota</taxon>
        <taxon>Saccharomycotina</taxon>
        <taxon>Saccharomycetes</taxon>
        <taxon>Saccharomycetales</taxon>
        <taxon>Saccharomycetaceae</taxon>
        <taxon>Lachancea</taxon>
    </lineage>
</organism>
<feature type="transmembrane region" description="Helical" evidence="6">
    <location>
        <begin position="225"/>
        <end position="245"/>
    </location>
</feature>
<feature type="transmembrane region" description="Helical" evidence="6">
    <location>
        <begin position="295"/>
        <end position="319"/>
    </location>
</feature>
<dbReference type="PANTHER" id="PTHR43791">
    <property type="entry name" value="PERMEASE-RELATED"/>
    <property type="match status" value="1"/>
</dbReference>
<dbReference type="GO" id="GO:0022857">
    <property type="term" value="F:transmembrane transporter activity"/>
    <property type="evidence" value="ECO:0007669"/>
    <property type="project" value="InterPro"/>
</dbReference>
<dbReference type="Proteomes" id="UP000002036">
    <property type="component" value="Chromosome E"/>
</dbReference>
<evidence type="ECO:0000256" key="6">
    <source>
        <dbReference type="SAM" id="Phobius"/>
    </source>
</evidence>
<dbReference type="EMBL" id="CU928166">
    <property type="protein sequence ID" value="CAR21784.1"/>
    <property type="molecule type" value="Genomic_DNA"/>
</dbReference>
<dbReference type="InterPro" id="IPR036259">
    <property type="entry name" value="MFS_trans_sf"/>
</dbReference>
<dbReference type="RefSeq" id="XP_002552222.1">
    <property type="nucleotide sequence ID" value="XM_002552176.1"/>
</dbReference>
<evidence type="ECO:0000313" key="9">
    <source>
        <dbReference type="EMBL" id="CAR23072.1"/>
    </source>
</evidence>
<evidence type="ECO:0000313" key="10">
    <source>
        <dbReference type="Proteomes" id="UP000002036"/>
    </source>
</evidence>
<feature type="transmembrane region" description="Helical" evidence="6">
    <location>
        <begin position="102"/>
        <end position="123"/>
    </location>
</feature>
<dbReference type="GO" id="GO:0016020">
    <property type="term" value="C:membrane"/>
    <property type="evidence" value="ECO:0007669"/>
    <property type="project" value="UniProtKB-SubCell"/>
</dbReference>
<evidence type="ECO:0000313" key="8">
    <source>
        <dbReference type="EMBL" id="CAR21784.1"/>
    </source>
</evidence>
<dbReference type="AlphaFoldDB" id="C5DDC3"/>
<dbReference type="InterPro" id="IPR011701">
    <property type="entry name" value="MFS"/>
</dbReference>
<evidence type="ECO:0000256" key="2">
    <source>
        <dbReference type="ARBA" id="ARBA00022448"/>
    </source>
</evidence>
<evidence type="ECO:0000256" key="5">
    <source>
        <dbReference type="ARBA" id="ARBA00023136"/>
    </source>
</evidence>
<evidence type="ECO:0000256" key="3">
    <source>
        <dbReference type="ARBA" id="ARBA00022692"/>
    </source>
</evidence>
<dbReference type="GeneID" id="8291645"/>
<proteinExistence type="predicted"/>
<gene>
    <name evidence="8" type="ordered locus">KLTH0B10054g</name>
    <name evidence="9" type="ordered locus">KLTH0E00462g</name>
</gene>
<dbReference type="CDD" id="cd17327">
    <property type="entry name" value="MFS_FEN2_like"/>
    <property type="match status" value="1"/>
</dbReference>
<reference evidence="8" key="2">
    <citation type="submission" date="2009-06" db="EMBL/GenBank/DDBJ databases">
        <authorList>
            <person name="Genoscope - CEA"/>
        </authorList>
    </citation>
    <scope>NUCLEOTIDE SEQUENCE</scope>
    <source>
        <strain>CBS 6340</strain>
    </source>
</reference>
<feature type="transmembrane region" description="Helical" evidence="6">
    <location>
        <begin position="450"/>
        <end position="470"/>
    </location>
</feature>
<dbReference type="RefSeq" id="XP_002553509.1">
    <property type="nucleotide sequence ID" value="XM_002553463.1"/>
</dbReference>
<evidence type="ECO:0000259" key="7">
    <source>
        <dbReference type="PROSITE" id="PS50850"/>
    </source>
</evidence>
<dbReference type="InParanoid" id="C5DDC3"/>
<dbReference type="Pfam" id="PF07690">
    <property type="entry name" value="MFS_1"/>
    <property type="match status" value="1"/>
</dbReference>
<dbReference type="FunFam" id="1.20.1250.20:FF:000013">
    <property type="entry name" value="MFS general substrate transporter"/>
    <property type="match status" value="1"/>
</dbReference>
<keyword evidence="4 6" id="KW-1133">Transmembrane helix</keyword>
<feature type="transmembrane region" description="Helical" evidence="6">
    <location>
        <begin position="64"/>
        <end position="82"/>
    </location>
</feature>
<dbReference type="FunCoup" id="C5DDC3">
    <property type="interactions" value="211"/>
</dbReference>
<keyword evidence="5 6" id="KW-0472">Membrane</keyword>
<dbReference type="eggNOG" id="KOG2533">
    <property type="taxonomic scope" value="Eukaryota"/>
</dbReference>
<comment type="subcellular location">
    <subcellularLocation>
        <location evidence="1">Membrane</location>
        <topology evidence="1">Multi-pass membrane protein</topology>
    </subcellularLocation>
</comment>
<dbReference type="Proteomes" id="UP000002036">
    <property type="component" value="Chromosome B"/>
</dbReference>
<feature type="transmembrane region" description="Helical" evidence="6">
    <location>
        <begin position="386"/>
        <end position="407"/>
    </location>
</feature>
<feature type="transmembrane region" description="Helical" evidence="6">
    <location>
        <begin position="130"/>
        <end position="149"/>
    </location>
</feature>
<dbReference type="PANTHER" id="PTHR43791:SF24">
    <property type="entry name" value="NICOTINIC ACID PLASMA MEMBRANE TRANSPORTER"/>
    <property type="match status" value="1"/>
</dbReference>
<feature type="transmembrane region" description="Helical" evidence="6">
    <location>
        <begin position="357"/>
        <end position="379"/>
    </location>
</feature>
<dbReference type="KEGG" id="lth:KLTH0B10054g"/>
<keyword evidence="3 6" id="KW-0812">Transmembrane</keyword>
<keyword evidence="10" id="KW-1185">Reference proteome</keyword>
<name>C5DDC3_LACTC</name>
<feature type="domain" description="Major facilitator superfamily (MFS) profile" evidence="7">
    <location>
        <begin position="64"/>
        <end position="477"/>
    </location>
</feature>
<feature type="transmembrane region" description="Helical" evidence="6">
    <location>
        <begin position="155"/>
        <end position="178"/>
    </location>
</feature>
<dbReference type="OrthoDB" id="2985014at2759"/>
<keyword evidence="2" id="KW-0813">Transport</keyword>
<dbReference type="GeneID" id="8291068"/>
<dbReference type="SUPFAM" id="SSF103473">
    <property type="entry name" value="MFS general substrate transporter"/>
    <property type="match status" value="1"/>
</dbReference>
<feature type="transmembrane region" description="Helical" evidence="6">
    <location>
        <begin position="331"/>
        <end position="351"/>
    </location>
</feature>
<accession>C5DDC3</accession>
<protein>
    <submittedName>
        <fullName evidence="8">KLTH0B10054p</fullName>
    </submittedName>
    <submittedName>
        <fullName evidence="9">KLTH0E00462p</fullName>
    </submittedName>
</protein>
<dbReference type="Gene3D" id="1.20.1250.20">
    <property type="entry name" value="MFS general substrate transporter like domains"/>
    <property type="match status" value="2"/>
</dbReference>